<dbReference type="GeneID" id="18931284"/>
<reference evidence="3" key="1">
    <citation type="journal article" date="2011" name="Proc. Natl. Acad. Sci. U.S.A.">
        <title>Obligate biotrophy features unraveled by the genomic analysis of rust fungi.</title>
        <authorList>
            <person name="Duplessis S."/>
            <person name="Cuomo C.A."/>
            <person name="Lin Y.-C."/>
            <person name="Aerts A."/>
            <person name="Tisserant E."/>
            <person name="Veneault-Fourrey C."/>
            <person name="Joly D.L."/>
            <person name="Hacquard S."/>
            <person name="Amselem J."/>
            <person name="Cantarel B.L."/>
            <person name="Chiu R."/>
            <person name="Coutinho P.M."/>
            <person name="Feau N."/>
            <person name="Field M."/>
            <person name="Frey P."/>
            <person name="Gelhaye E."/>
            <person name="Goldberg J."/>
            <person name="Grabherr M.G."/>
            <person name="Kodira C.D."/>
            <person name="Kohler A."/>
            <person name="Kuees U."/>
            <person name="Lindquist E.A."/>
            <person name="Lucas S.M."/>
            <person name="Mago R."/>
            <person name="Mauceli E."/>
            <person name="Morin E."/>
            <person name="Murat C."/>
            <person name="Pangilinan J.L."/>
            <person name="Park R."/>
            <person name="Pearson M."/>
            <person name="Quesneville H."/>
            <person name="Rouhier N."/>
            <person name="Sakthikumar S."/>
            <person name="Salamov A.A."/>
            <person name="Schmutz J."/>
            <person name="Selles B."/>
            <person name="Shapiro H."/>
            <person name="Tanguay P."/>
            <person name="Tuskan G.A."/>
            <person name="Henrissat B."/>
            <person name="Van de Peer Y."/>
            <person name="Rouze P."/>
            <person name="Ellis J.G."/>
            <person name="Dodds P.N."/>
            <person name="Schein J.E."/>
            <person name="Zhong S."/>
            <person name="Hamelin R.C."/>
            <person name="Grigoriev I.V."/>
            <person name="Szabo L.J."/>
            <person name="Martin F."/>
        </authorList>
    </citation>
    <scope>NUCLEOTIDE SEQUENCE [LARGE SCALE GENOMIC DNA]</scope>
    <source>
        <strain evidence="3">98AG31 / pathotype 3-4-7</strain>
    </source>
</reference>
<dbReference type="InParanoid" id="F4SBN4"/>
<dbReference type="AlphaFoldDB" id="F4SBN4"/>
<dbReference type="VEuPathDB" id="FungiDB:MELLADRAFT_69661"/>
<gene>
    <name evidence="2" type="ORF">MELLADRAFT_69661</name>
</gene>
<evidence type="ECO:0000313" key="2">
    <source>
        <dbReference type="EMBL" id="EGF97930.1"/>
    </source>
</evidence>
<evidence type="ECO:0000256" key="1">
    <source>
        <dbReference type="SAM" id="MobiDB-lite"/>
    </source>
</evidence>
<dbReference type="KEGG" id="mlr:MELLADRAFT_69661"/>
<sequence>MTPSSLIIFKPSAQIVPAGGTPPLLPSENVASPYEIMHTPHIYQNQAEISNQSLNSQVILTSSKPKPLTSMEREEGSQEQNSIPNHDIPPEDFTTQTAQPKKKQKLASELESGDIVIEGSRKMRSDDNQKNKSLVKKVKVKNSTAWLMSLRKEGADQIRSIRSLWLEVSSFFSPWNQELEDPQQQDVSYQKRTASRMRSWITHAFLGLLKALHDQRSDLVLIPISGIQDQKEDGMILLDDLLLDGWKFLKGIFQEIKDKLNDNEEYCIITFKPRVKIFDLSSPDDLLYYLANKGKNTSLNLDKQALSNLLSTWNSSKSIGIRSKLDTENALDKIIFEFKEKPENSQKTLTTDDMKDALSFIRHSGKYWINEHMRVSVDRFFMNLKKTILSNLTNHQSQITQETQKYLSSAIYRAKNWLLSDFFGCLLMFQRDQNQVPEVQEAEMTRAWKFMQDIFKTWLKVDPTTIDVNIYGKLGYGTLYVDLLFFDSEEIFKHYFSLPPHSKYISSVHLWRILAQWYKLDLHKLSAEQMDHVVYTYKRNLLKVCGKHLEGFPDNPKISS</sequence>
<name>F4SBN4_MELLP</name>
<proteinExistence type="predicted"/>
<protein>
    <submittedName>
        <fullName evidence="2">Uncharacterized protein</fullName>
    </submittedName>
</protein>
<dbReference type="RefSeq" id="XP_007418786.1">
    <property type="nucleotide sequence ID" value="XM_007418724.1"/>
</dbReference>
<keyword evidence="3" id="KW-1185">Reference proteome</keyword>
<feature type="region of interest" description="Disordered" evidence="1">
    <location>
        <begin position="64"/>
        <end position="110"/>
    </location>
</feature>
<accession>F4SBN4</accession>
<organism evidence="3">
    <name type="scientific">Melampsora larici-populina (strain 98AG31 / pathotype 3-4-7)</name>
    <name type="common">Poplar leaf rust fungus</name>
    <dbReference type="NCBI Taxonomy" id="747676"/>
    <lineage>
        <taxon>Eukaryota</taxon>
        <taxon>Fungi</taxon>
        <taxon>Dikarya</taxon>
        <taxon>Basidiomycota</taxon>
        <taxon>Pucciniomycotina</taxon>
        <taxon>Pucciniomycetes</taxon>
        <taxon>Pucciniales</taxon>
        <taxon>Melampsoraceae</taxon>
        <taxon>Melampsora</taxon>
    </lineage>
</organism>
<evidence type="ECO:0000313" key="3">
    <source>
        <dbReference type="Proteomes" id="UP000001072"/>
    </source>
</evidence>
<dbReference type="HOGENOM" id="CLU_486682_0_0_1"/>
<dbReference type="EMBL" id="GL883192">
    <property type="protein sequence ID" value="EGF97930.1"/>
    <property type="molecule type" value="Genomic_DNA"/>
</dbReference>
<dbReference type="Proteomes" id="UP000001072">
    <property type="component" value="Unassembled WGS sequence"/>
</dbReference>